<dbReference type="GeneID" id="40865211"/>
<evidence type="ECO:0000256" key="5">
    <source>
        <dbReference type="ARBA" id="ARBA00022448"/>
    </source>
</evidence>
<evidence type="ECO:0000256" key="8">
    <source>
        <dbReference type="ARBA" id="ARBA00022792"/>
    </source>
</evidence>
<gene>
    <name evidence="21" type="primary">nad5</name>
</gene>
<evidence type="ECO:0000256" key="15">
    <source>
        <dbReference type="ARBA" id="ARBA00023136"/>
    </source>
</evidence>
<dbReference type="PRINTS" id="PR01434">
    <property type="entry name" value="NADHDHGNASE5"/>
</dbReference>
<feature type="domain" description="NADH-Ubiquinone oxidoreductase (complex I) chain 5 N-terminal" evidence="19">
    <location>
        <begin position="64"/>
        <end position="114"/>
    </location>
</feature>
<comment type="function">
    <text evidence="17">Core subunit of the mitochondrial membrane respiratory chain NADH dehydrogenase (Complex I) which catalyzes electron transfer from NADH through the respiratory chain, using ubiquinone as an electron acceptor. Essential for the catalytic activity and assembly of complex I.</text>
</comment>
<dbReference type="PANTHER" id="PTHR42829">
    <property type="entry name" value="NADH-UBIQUINONE OXIDOREDUCTASE CHAIN 5"/>
    <property type="match status" value="1"/>
</dbReference>
<evidence type="ECO:0000259" key="18">
    <source>
        <dbReference type="Pfam" id="PF00361"/>
    </source>
</evidence>
<keyword evidence="6" id="KW-0679">Respiratory chain</keyword>
<evidence type="ECO:0000256" key="3">
    <source>
        <dbReference type="ARBA" id="ARBA00012944"/>
    </source>
</evidence>
<evidence type="ECO:0000259" key="20">
    <source>
        <dbReference type="Pfam" id="PF06455"/>
    </source>
</evidence>
<dbReference type="EMBL" id="MK749462">
    <property type="protein sequence ID" value="QDE12797.1"/>
    <property type="molecule type" value="Genomic_DNA"/>
</dbReference>
<evidence type="ECO:0000256" key="4">
    <source>
        <dbReference type="ARBA" id="ARBA00021096"/>
    </source>
</evidence>
<evidence type="ECO:0000259" key="19">
    <source>
        <dbReference type="Pfam" id="PF00662"/>
    </source>
</evidence>
<feature type="transmembrane region" description="Helical" evidence="17">
    <location>
        <begin position="313"/>
        <end position="333"/>
    </location>
</feature>
<sequence>MYLLIVILPLIGSFAAGFFGRFLGSRGVAVVTTTCVSLSSILSCIAFYEVALCASACYIKIAPWIFSEPFDAAWGFPSDSPTVILLLVVTIVSSLVHVYSISYMSGDPHSPRFFCYLSILTFFMPMLVTGDNSIQLFLGWEGVGLASYLLINFWFTRIQANKAAIKAMLINRVGDFGSALGIMGCFTIFQTVDFSTIFACASVFSEPHHYFLFCNMEFHAITVIRILVFIGAIGKSAQIGLHTWLPDAMEGPTPVSASIHAATTVTAGVSMIARCSPLFEYAPNALIVITFVGAMTSSFAATTGVSQNDLKRVIAYSTCSQLGYMIFACGISNYSVSVFHLMNHARFKALLFLSAGSVIHAMSDEQDMRKMGGLASLLPFTYAMMLIGSLSPIGFPFLTGFYSKDVIPEPAYTKYTISGNFAFWLGSVSVFFTSYYSFRLLFLTFLAPTNSFKRDLSKCHDAPILMAIPLILSAFGSIFVGYLAKDMMIGSGTNFWANSLSILPRNEILAESEFATPTIIKLIPILFSTLGAFVAYSVNFVVNPLIFALKTSTFGNRLYCFFNKRWFFDKVFNDFLARSFLRFGYEVSFKALDKGAIEILGPYGISYTIREMAQRISKIQSGFVYHYAFVMLLGSTIFISVIGLWDFISFWVDNRSYFIYIVSFLFINI</sequence>
<dbReference type="GO" id="GO:0005743">
    <property type="term" value="C:mitochondrial inner membrane"/>
    <property type="evidence" value="ECO:0007669"/>
    <property type="project" value="UniProtKB-SubCell"/>
</dbReference>
<evidence type="ECO:0000256" key="16">
    <source>
        <dbReference type="ARBA" id="ARBA00049551"/>
    </source>
</evidence>
<keyword evidence="14 17" id="KW-0496">Mitochondrion</keyword>
<dbReference type="GO" id="GO:0015990">
    <property type="term" value="P:electron transport coupled proton transport"/>
    <property type="evidence" value="ECO:0007669"/>
    <property type="project" value="TreeGrafter"/>
</dbReference>
<keyword evidence="11 17" id="KW-1133">Transmembrane helix</keyword>
<dbReference type="InterPro" id="IPR018393">
    <property type="entry name" value="NADHpl_OxRdtase_5_subgr"/>
</dbReference>
<dbReference type="GO" id="GO:0008137">
    <property type="term" value="F:NADH dehydrogenase (ubiquinone) activity"/>
    <property type="evidence" value="ECO:0007669"/>
    <property type="project" value="UniProtKB-EC"/>
</dbReference>
<feature type="transmembrane region" description="Helical" evidence="17">
    <location>
        <begin position="136"/>
        <end position="155"/>
    </location>
</feature>
<name>A0A4Y5WXT2_9MARC</name>
<feature type="transmembrane region" description="Helical" evidence="17">
    <location>
        <begin position="374"/>
        <end position="401"/>
    </location>
</feature>
<evidence type="ECO:0000256" key="13">
    <source>
        <dbReference type="ARBA" id="ARBA00023075"/>
    </source>
</evidence>
<evidence type="ECO:0000313" key="21">
    <source>
        <dbReference type="EMBL" id="QDE12797.1"/>
    </source>
</evidence>
<geneLocation type="mitochondrion" evidence="21"/>
<dbReference type="GO" id="GO:0003954">
    <property type="term" value="F:NADH dehydrogenase activity"/>
    <property type="evidence" value="ECO:0007669"/>
    <property type="project" value="TreeGrafter"/>
</dbReference>
<feature type="domain" description="NADH dehydrogenase subunit 5 C-terminal" evidence="20">
    <location>
        <begin position="513"/>
        <end position="639"/>
    </location>
</feature>
<keyword evidence="8" id="KW-0999">Mitochondrion inner membrane</keyword>
<evidence type="ECO:0000256" key="2">
    <source>
        <dbReference type="ARBA" id="ARBA00008200"/>
    </source>
</evidence>
<evidence type="ECO:0000256" key="11">
    <source>
        <dbReference type="ARBA" id="ARBA00022989"/>
    </source>
</evidence>
<comment type="catalytic activity">
    <reaction evidence="16 17">
        <text>a ubiquinone + NADH + 5 H(+)(in) = a ubiquinol + NAD(+) + 4 H(+)(out)</text>
        <dbReference type="Rhea" id="RHEA:29091"/>
        <dbReference type="Rhea" id="RHEA-COMP:9565"/>
        <dbReference type="Rhea" id="RHEA-COMP:9566"/>
        <dbReference type="ChEBI" id="CHEBI:15378"/>
        <dbReference type="ChEBI" id="CHEBI:16389"/>
        <dbReference type="ChEBI" id="CHEBI:17976"/>
        <dbReference type="ChEBI" id="CHEBI:57540"/>
        <dbReference type="ChEBI" id="CHEBI:57945"/>
        <dbReference type="EC" id="7.1.1.2"/>
    </reaction>
</comment>
<dbReference type="InterPro" id="IPR010934">
    <property type="entry name" value="NADH_DH_su5_C"/>
</dbReference>
<protein>
    <recommendedName>
        <fullName evidence="4 17">NADH-ubiquinone oxidoreductase chain 5</fullName>
        <ecNumber evidence="3 17">7.1.1.2</ecNumber>
    </recommendedName>
</protein>
<proteinExistence type="inferred from homology"/>
<evidence type="ECO:0000256" key="6">
    <source>
        <dbReference type="ARBA" id="ARBA00022660"/>
    </source>
</evidence>
<keyword evidence="12 17" id="KW-0520">NAD</keyword>
<comment type="subcellular location">
    <subcellularLocation>
        <location evidence="1">Mitochondrion inner membrane</location>
        <topology evidence="1">Multi-pass membrane protein</topology>
    </subcellularLocation>
</comment>
<feature type="transmembrane region" description="Helical" evidence="17">
    <location>
        <begin position="6"/>
        <end position="24"/>
    </location>
</feature>
<keyword evidence="10" id="KW-0249">Electron transport</keyword>
<feature type="transmembrane region" description="Helical" evidence="17">
    <location>
        <begin position="176"/>
        <end position="204"/>
    </location>
</feature>
<dbReference type="PRINTS" id="PR01435">
    <property type="entry name" value="NPOXDRDTASE5"/>
</dbReference>
<dbReference type="AlphaFoldDB" id="A0A4Y5WXT2"/>
<dbReference type="Pfam" id="PF00662">
    <property type="entry name" value="Proton_antipo_N"/>
    <property type="match status" value="1"/>
</dbReference>
<dbReference type="InterPro" id="IPR001516">
    <property type="entry name" value="Proton_antipo_N"/>
</dbReference>
<evidence type="ECO:0000256" key="9">
    <source>
        <dbReference type="ARBA" id="ARBA00022967"/>
    </source>
</evidence>
<keyword evidence="5 17" id="KW-0813">Transport</keyword>
<dbReference type="PANTHER" id="PTHR42829:SF2">
    <property type="entry name" value="NADH-UBIQUINONE OXIDOREDUCTASE CHAIN 5"/>
    <property type="match status" value="1"/>
</dbReference>
<feature type="transmembrane region" description="Helical" evidence="17">
    <location>
        <begin position="113"/>
        <end position="130"/>
    </location>
</feature>
<feature type="domain" description="NADH:quinone oxidoreductase/Mrp antiporter transmembrane" evidence="18">
    <location>
        <begin position="132"/>
        <end position="419"/>
    </location>
</feature>
<keyword evidence="9" id="KW-1278">Translocase</keyword>
<feature type="transmembrane region" description="Helical" evidence="17">
    <location>
        <begin position="36"/>
        <end position="61"/>
    </location>
</feature>
<reference evidence="21" key="1">
    <citation type="submission" date="2019-04" db="EMBL/GenBank/DDBJ databases">
        <title>RNA editing potential of early land plants mitogenomes.</title>
        <authorList>
            <person name="Myszczynski K."/>
            <person name="Slipiko M."/>
            <person name="Sawicki J."/>
        </authorList>
    </citation>
    <scope>NUCLEOTIDE SEQUENCE</scope>
</reference>
<keyword evidence="15 17" id="KW-0472">Membrane</keyword>
<dbReference type="Pfam" id="PF00361">
    <property type="entry name" value="Proton_antipo_M"/>
    <property type="match status" value="1"/>
</dbReference>
<dbReference type="RefSeq" id="YP_009674812.1">
    <property type="nucleotide sequence ID" value="NC_043887.1"/>
</dbReference>
<feature type="transmembrane region" description="Helical" evidence="17">
    <location>
        <begin position="421"/>
        <end position="443"/>
    </location>
</feature>
<dbReference type="EC" id="7.1.1.2" evidence="3 17"/>
<keyword evidence="7 17" id="KW-0812">Transmembrane</keyword>
<dbReference type="InterPro" id="IPR003945">
    <property type="entry name" value="NU5C-like"/>
</dbReference>
<feature type="transmembrane region" description="Helical" evidence="17">
    <location>
        <begin position="624"/>
        <end position="648"/>
    </location>
</feature>
<dbReference type="Gene3D" id="1.20.5.2700">
    <property type="match status" value="1"/>
</dbReference>
<accession>A0A4Y5WXT2</accession>
<evidence type="ECO:0000256" key="7">
    <source>
        <dbReference type="ARBA" id="ARBA00022692"/>
    </source>
</evidence>
<evidence type="ECO:0000256" key="1">
    <source>
        <dbReference type="ARBA" id="ARBA00004448"/>
    </source>
</evidence>
<evidence type="ECO:0000256" key="17">
    <source>
        <dbReference type="RuleBase" id="RU003404"/>
    </source>
</evidence>
<comment type="similarity">
    <text evidence="2 17">Belongs to the complex I subunit 5 family.</text>
</comment>
<feature type="transmembrane region" description="Helical" evidence="17">
    <location>
        <begin position="522"/>
        <end position="549"/>
    </location>
</feature>
<evidence type="ECO:0000256" key="10">
    <source>
        <dbReference type="ARBA" id="ARBA00022982"/>
    </source>
</evidence>
<feature type="transmembrane region" description="Helical" evidence="17">
    <location>
        <begin position="81"/>
        <end position="101"/>
    </location>
</feature>
<keyword evidence="13 17" id="KW-0830">Ubiquinone</keyword>
<dbReference type="InterPro" id="IPR001750">
    <property type="entry name" value="ND/Mrp_TM"/>
</dbReference>
<organism evidence="21">
    <name type="scientific">Fossombronia foveolata</name>
    <dbReference type="NCBI Taxonomy" id="56918"/>
    <lineage>
        <taxon>Eukaryota</taxon>
        <taxon>Viridiplantae</taxon>
        <taxon>Streptophyta</taxon>
        <taxon>Embryophyta</taxon>
        <taxon>Marchantiophyta</taxon>
        <taxon>Jungermanniopsida</taxon>
        <taxon>Pelliidae</taxon>
        <taxon>Fossombroniales</taxon>
        <taxon>Fossombroniineae</taxon>
        <taxon>Fossombroniaceae</taxon>
        <taxon>Fossombronia</taxon>
    </lineage>
</organism>
<dbReference type="GO" id="GO:0042773">
    <property type="term" value="P:ATP synthesis coupled electron transport"/>
    <property type="evidence" value="ECO:0007669"/>
    <property type="project" value="InterPro"/>
</dbReference>
<evidence type="ECO:0000256" key="12">
    <source>
        <dbReference type="ARBA" id="ARBA00023027"/>
    </source>
</evidence>
<feature type="transmembrane region" description="Helical" evidence="17">
    <location>
        <begin position="285"/>
        <end position="306"/>
    </location>
</feature>
<feature type="transmembrane region" description="Helical" evidence="17">
    <location>
        <begin position="464"/>
        <end position="484"/>
    </location>
</feature>
<feature type="transmembrane region" description="Helical" evidence="17">
    <location>
        <begin position="210"/>
        <end position="234"/>
    </location>
</feature>
<dbReference type="Pfam" id="PF06455">
    <property type="entry name" value="NADH5_C"/>
    <property type="match status" value="1"/>
</dbReference>
<dbReference type="NCBIfam" id="NF005141">
    <property type="entry name" value="PRK06590.1"/>
    <property type="match status" value="1"/>
</dbReference>
<dbReference type="NCBIfam" id="TIGR01974">
    <property type="entry name" value="NDH_I_L"/>
    <property type="match status" value="1"/>
</dbReference>
<evidence type="ECO:0000256" key="14">
    <source>
        <dbReference type="ARBA" id="ARBA00023128"/>
    </source>
</evidence>